<organism evidence="1">
    <name type="scientific">viral metagenome</name>
    <dbReference type="NCBI Taxonomy" id="1070528"/>
    <lineage>
        <taxon>unclassified sequences</taxon>
        <taxon>metagenomes</taxon>
        <taxon>organismal metagenomes</taxon>
    </lineage>
</organism>
<dbReference type="AlphaFoldDB" id="A0A6C0BY66"/>
<reference evidence="1" key="1">
    <citation type="journal article" date="2020" name="Nature">
        <title>Giant virus diversity and host interactions through global metagenomics.</title>
        <authorList>
            <person name="Schulz F."/>
            <person name="Roux S."/>
            <person name="Paez-Espino D."/>
            <person name="Jungbluth S."/>
            <person name="Walsh D.A."/>
            <person name="Denef V.J."/>
            <person name="McMahon K.D."/>
            <person name="Konstantinidis K.T."/>
            <person name="Eloe-Fadrosh E.A."/>
            <person name="Kyrpides N.C."/>
            <person name="Woyke T."/>
        </authorList>
    </citation>
    <scope>NUCLEOTIDE SEQUENCE</scope>
    <source>
        <strain evidence="1">GVMAG-M-3300020166-18</strain>
    </source>
</reference>
<sequence length="171" mass="19214">MTSRQNIYSKSILTKRINLPIKSINRKLDETLKKKIVETCEGKCVSEGYIKTDSYKFISKSCGVIQGNTININVVFECEICLPVEGMIFSCIIKNKTKAGIRAEIDEDPSPVIIFIARDHHNNNQTFIKANEGDTINVSVIGQRYELNDKYISVIGEIKSGEITQPKLSIN</sequence>
<dbReference type="EMBL" id="MN739271">
    <property type="protein sequence ID" value="QHS96484.1"/>
    <property type="molecule type" value="Genomic_DNA"/>
</dbReference>
<protein>
    <submittedName>
        <fullName evidence="1">Uncharacterized protein</fullName>
    </submittedName>
</protein>
<name>A0A6C0BY66_9ZZZZ</name>
<proteinExistence type="predicted"/>
<accession>A0A6C0BY66</accession>
<evidence type="ECO:0000313" key="1">
    <source>
        <dbReference type="EMBL" id="QHS96484.1"/>
    </source>
</evidence>